<dbReference type="EMBL" id="CM042890">
    <property type="protein sequence ID" value="KAI4310819.1"/>
    <property type="molecule type" value="Genomic_DNA"/>
</dbReference>
<reference evidence="2" key="1">
    <citation type="journal article" date="2023" name="Front. Plant Sci.">
        <title>Chromosomal-level genome assembly of Melastoma candidum provides insights into trichome evolution.</title>
        <authorList>
            <person name="Zhong Y."/>
            <person name="Wu W."/>
            <person name="Sun C."/>
            <person name="Zou P."/>
            <person name="Liu Y."/>
            <person name="Dai S."/>
            <person name="Zhou R."/>
        </authorList>
    </citation>
    <scope>NUCLEOTIDE SEQUENCE [LARGE SCALE GENOMIC DNA]</scope>
</reference>
<keyword evidence="2" id="KW-1185">Reference proteome</keyword>
<comment type="caution">
    <text evidence="1">The sequence shown here is derived from an EMBL/GenBank/DDBJ whole genome shotgun (WGS) entry which is preliminary data.</text>
</comment>
<sequence>MDRTVISNIVYFALPIPILLPFLFSFPLPSSSKVEHPRKPDKQDEKYSTSELVSEIPHDSSESIKLDKHDQQEAVETFSSSPKRENPQQEKSSPKKKDIANAN</sequence>
<organism evidence="1 2">
    <name type="scientific">Melastoma candidum</name>
    <dbReference type="NCBI Taxonomy" id="119954"/>
    <lineage>
        <taxon>Eukaryota</taxon>
        <taxon>Viridiplantae</taxon>
        <taxon>Streptophyta</taxon>
        <taxon>Embryophyta</taxon>
        <taxon>Tracheophyta</taxon>
        <taxon>Spermatophyta</taxon>
        <taxon>Magnoliopsida</taxon>
        <taxon>eudicotyledons</taxon>
        <taxon>Gunneridae</taxon>
        <taxon>Pentapetalae</taxon>
        <taxon>rosids</taxon>
        <taxon>malvids</taxon>
        <taxon>Myrtales</taxon>
        <taxon>Melastomataceae</taxon>
        <taxon>Melastomatoideae</taxon>
        <taxon>Melastomateae</taxon>
        <taxon>Melastoma</taxon>
    </lineage>
</organism>
<evidence type="ECO:0000313" key="1">
    <source>
        <dbReference type="EMBL" id="KAI4310819.1"/>
    </source>
</evidence>
<evidence type="ECO:0000313" key="2">
    <source>
        <dbReference type="Proteomes" id="UP001057402"/>
    </source>
</evidence>
<gene>
    <name evidence="1" type="ORF">MLD38_035770</name>
</gene>
<name>A0ACB9LJF8_9MYRT</name>
<dbReference type="Proteomes" id="UP001057402">
    <property type="component" value="Chromosome 11"/>
</dbReference>
<accession>A0ACB9LJF8</accession>
<proteinExistence type="predicted"/>
<protein>
    <submittedName>
        <fullName evidence="1">Uncharacterized protein</fullName>
    </submittedName>
</protein>